<dbReference type="Proteomes" id="UP000012249">
    <property type="component" value="Unassembled WGS sequence"/>
</dbReference>
<keyword evidence="1" id="KW-0449">Lipoprotein</keyword>
<protein>
    <submittedName>
        <fullName evidence="1">Putative lipoprotein</fullName>
    </submittedName>
</protein>
<evidence type="ECO:0000313" key="2">
    <source>
        <dbReference type="Proteomes" id="UP000012249"/>
    </source>
</evidence>
<comment type="caution">
    <text evidence="1">The sequence shown here is derived from an EMBL/GenBank/DDBJ whole genome shotgun (WGS) entry which is preliminary data.</text>
</comment>
<accession>N1U5G9</accession>
<gene>
    <name evidence="1" type="ORF">LEP1GSC043_2569</name>
</gene>
<dbReference type="AlphaFoldDB" id="N1U5G9"/>
<name>N1U5G9_9LEPT</name>
<evidence type="ECO:0000313" key="1">
    <source>
        <dbReference type="EMBL" id="EMY13371.1"/>
    </source>
</evidence>
<proteinExistence type="predicted"/>
<dbReference type="PROSITE" id="PS51257">
    <property type="entry name" value="PROKAR_LIPOPROTEIN"/>
    <property type="match status" value="1"/>
</dbReference>
<sequence>MKTNKTVHFVFFSILSFMFQSCDSEIELSIPNQIRLSGIVKLNSNQNEDIRINYQIYDEKTHTYQWILKEIPKLRSGWSQYYATVPSLGIMIDFGDDKQLKRLQISEYGILYITSGSVLRRDFQKEKFLELMTCILKDTFR</sequence>
<organism evidence="1 2">
    <name type="scientific">Leptospira weilii str. Ecochallenge</name>
    <dbReference type="NCBI Taxonomy" id="1049986"/>
    <lineage>
        <taxon>Bacteria</taxon>
        <taxon>Pseudomonadati</taxon>
        <taxon>Spirochaetota</taxon>
        <taxon>Spirochaetia</taxon>
        <taxon>Leptospirales</taxon>
        <taxon>Leptospiraceae</taxon>
        <taxon>Leptospira</taxon>
    </lineage>
</organism>
<reference evidence="1 2" key="1">
    <citation type="submission" date="2013-02" db="EMBL/GenBank/DDBJ databases">
        <authorList>
            <person name="Harkins D.M."/>
            <person name="Durkin A.S."/>
            <person name="Brinkac L.M."/>
            <person name="Haft D.H."/>
            <person name="Selengut J.D."/>
            <person name="Sanka R."/>
            <person name="DePew J."/>
            <person name="Purushe J."/>
            <person name="Haake D.A."/>
            <person name="Matsunaga J."/>
            <person name="Vinetz J.M."/>
            <person name="Sutton G.G."/>
            <person name="Nierman W.C."/>
            <person name="Fouts D.E."/>
        </authorList>
    </citation>
    <scope>NUCLEOTIDE SEQUENCE [LARGE SCALE GENOMIC DNA]</scope>
    <source>
        <strain evidence="1 2">Ecochallenge</strain>
    </source>
</reference>
<dbReference type="EMBL" id="AHMI02000239">
    <property type="protein sequence ID" value="EMY13371.1"/>
    <property type="molecule type" value="Genomic_DNA"/>
</dbReference>